<evidence type="ECO:0000313" key="3">
    <source>
        <dbReference type="EMBL" id="PRY90779.1"/>
    </source>
</evidence>
<dbReference type="SUPFAM" id="SSF53474">
    <property type="entry name" value="alpha/beta-Hydrolases"/>
    <property type="match status" value="1"/>
</dbReference>
<evidence type="ECO:0000313" key="4">
    <source>
        <dbReference type="Proteomes" id="UP000238157"/>
    </source>
</evidence>
<dbReference type="InterPro" id="IPR000073">
    <property type="entry name" value="AB_hydrolase_1"/>
</dbReference>
<dbReference type="InterPro" id="IPR050266">
    <property type="entry name" value="AB_hydrolase_sf"/>
</dbReference>
<dbReference type="InterPro" id="IPR029058">
    <property type="entry name" value="AB_hydrolase_fold"/>
</dbReference>
<evidence type="ECO:0000256" key="1">
    <source>
        <dbReference type="ARBA" id="ARBA00022801"/>
    </source>
</evidence>
<dbReference type="EMBL" id="PVTR01000001">
    <property type="protein sequence ID" value="PRY90779.1"/>
    <property type="molecule type" value="Genomic_DNA"/>
</dbReference>
<evidence type="ECO:0000259" key="2">
    <source>
        <dbReference type="Pfam" id="PF12697"/>
    </source>
</evidence>
<keyword evidence="1" id="KW-0378">Hydrolase</keyword>
<dbReference type="Gene3D" id="3.40.50.1820">
    <property type="entry name" value="alpha/beta hydrolase"/>
    <property type="match status" value="1"/>
</dbReference>
<feature type="domain" description="AB hydrolase-1" evidence="2">
    <location>
        <begin position="82"/>
        <end position="303"/>
    </location>
</feature>
<dbReference type="AlphaFoldDB" id="A0A2T0WVS2"/>
<keyword evidence="4" id="KW-1185">Reference proteome</keyword>
<dbReference type="RefSeq" id="WP_106131996.1">
    <property type="nucleotide sequence ID" value="NZ_PVTR01000001.1"/>
</dbReference>
<sequence>MLKKILIFVMAIAMIAAIGYTFGPRETIQTLSGDYPTVPTRMGELETYILAKDDTVKGLKPGNEAKIIWADSIHKSKTPYSIVYIHGFGASEREGSPVNRELGKHFGANVYLVRLPEHGIKREDAFKHLTAQKLADEVREAYMIGKSLGDSVIVVGTSMGGALSLMLASERPDMKALVLYSPAIREGGNALDQFFNPWSKYLAENFLYKNGMLNTPREGDKAKYWSEQYHVNSYASLAVLLRSKMTEDTFEKISQPLFLGYYYKNDEEQDFVVSVPKMLEMFESVSTPPTMKRKVAFPESGDHVIASDITSKDWEGVLDATIDFLENVAKIKTKADLEEESLQEAA</sequence>
<dbReference type="GO" id="GO:0016020">
    <property type="term" value="C:membrane"/>
    <property type="evidence" value="ECO:0007669"/>
    <property type="project" value="TreeGrafter"/>
</dbReference>
<accession>A0A2T0WVS2</accession>
<name>A0A2T0WVS2_9BACT</name>
<gene>
    <name evidence="3" type="ORF">CLW00_101445</name>
</gene>
<dbReference type="Proteomes" id="UP000238157">
    <property type="component" value="Unassembled WGS sequence"/>
</dbReference>
<dbReference type="Pfam" id="PF12697">
    <property type="entry name" value="Abhydrolase_6"/>
    <property type="match status" value="1"/>
</dbReference>
<dbReference type="PANTHER" id="PTHR43798">
    <property type="entry name" value="MONOACYLGLYCEROL LIPASE"/>
    <property type="match status" value="1"/>
</dbReference>
<dbReference type="OrthoDB" id="5416147at2"/>
<organism evidence="3 4">
    <name type="scientific">Mongoliibacter ruber</name>
    <dbReference type="NCBI Taxonomy" id="1750599"/>
    <lineage>
        <taxon>Bacteria</taxon>
        <taxon>Pseudomonadati</taxon>
        <taxon>Bacteroidota</taxon>
        <taxon>Cytophagia</taxon>
        <taxon>Cytophagales</taxon>
        <taxon>Cyclobacteriaceae</taxon>
        <taxon>Mongoliibacter</taxon>
    </lineage>
</organism>
<dbReference type="PANTHER" id="PTHR43798:SF31">
    <property type="entry name" value="AB HYDROLASE SUPERFAMILY PROTEIN YCLE"/>
    <property type="match status" value="1"/>
</dbReference>
<protein>
    <submittedName>
        <fullName evidence="3">Esterase/lipase</fullName>
    </submittedName>
</protein>
<proteinExistence type="predicted"/>
<reference evidence="3 4" key="1">
    <citation type="submission" date="2018-03" db="EMBL/GenBank/DDBJ databases">
        <title>Genomic Encyclopedia of Archaeal and Bacterial Type Strains, Phase II (KMG-II): from individual species to whole genera.</title>
        <authorList>
            <person name="Goeker M."/>
        </authorList>
    </citation>
    <scope>NUCLEOTIDE SEQUENCE [LARGE SCALE GENOMIC DNA]</scope>
    <source>
        <strain evidence="3 4">DSM 27929</strain>
    </source>
</reference>
<comment type="caution">
    <text evidence="3">The sequence shown here is derived from an EMBL/GenBank/DDBJ whole genome shotgun (WGS) entry which is preliminary data.</text>
</comment>
<dbReference type="GO" id="GO:0016787">
    <property type="term" value="F:hydrolase activity"/>
    <property type="evidence" value="ECO:0007669"/>
    <property type="project" value="UniProtKB-KW"/>
</dbReference>